<evidence type="ECO:0000313" key="2">
    <source>
        <dbReference type="Proteomes" id="UP000808914"/>
    </source>
</evidence>
<dbReference type="InterPro" id="IPR021525">
    <property type="entry name" value="DUF3189"/>
</dbReference>
<keyword evidence="2" id="KW-1185">Reference proteome</keyword>
<sequence>MIYIYNCFGGTHSSALAAAYHLNKLPLDHQPTKEDILRVDIFNKLTYKDRGKFYLHGVDEDNNKVYTLGRGNSKALVPALRHLALILQEKQAVKEPIVISNTSPTVPLAMTFGGFFSRGLKLHFIGVPLLVMGAKKAHQNIINLVNHTKEYGRTLKSEIEILDNKAFKSHSAIDKA</sequence>
<name>A0ABS2Q389_9BACL</name>
<reference evidence="1 2" key="1">
    <citation type="submission" date="2021-01" db="EMBL/GenBank/DDBJ databases">
        <title>Genomic Encyclopedia of Type Strains, Phase IV (KMG-IV): sequencing the most valuable type-strain genomes for metagenomic binning, comparative biology and taxonomic classification.</title>
        <authorList>
            <person name="Goeker M."/>
        </authorList>
    </citation>
    <scope>NUCLEOTIDE SEQUENCE [LARGE SCALE GENOMIC DNA]</scope>
    <source>
        <strain evidence="1 2">DSM 28236</strain>
    </source>
</reference>
<accession>A0ABS2Q389</accession>
<proteinExistence type="predicted"/>
<evidence type="ECO:0000313" key="1">
    <source>
        <dbReference type="EMBL" id="MBM7646159.1"/>
    </source>
</evidence>
<gene>
    <name evidence="1" type="ORF">JOD45_002385</name>
</gene>
<organism evidence="1 2">
    <name type="scientific">Scopulibacillus daqui</name>
    <dbReference type="NCBI Taxonomy" id="1469162"/>
    <lineage>
        <taxon>Bacteria</taxon>
        <taxon>Bacillati</taxon>
        <taxon>Bacillota</taxon>
        <taxon>Bacilli</taxon>
        <taxon>Bacillales</taxon>
        <taxon>Sporolactobacillaceae</taxon>
        <taxon>Scopulibacillus</taxon>
    </lineage>
</organism>
<dbReference type="RefSeq" id="WP_205004053.1">
    <property type="nucleotide sequence ID" value="NZ_JAFBER010000016.1"/>
</dbReference>
<dbReference type="EMBL" id="JAFBER010000016">
    <property type="protein sequence ID" value="MBM7646159.1"/>
    <property type="molecule type" value="Genomic_DNA"/>
</dbReference>
<dbReference type="Pfam" id="PF11385">
    <property type="entry name" value="DUF3189"/>
    <property type="match status" value="1"/>
</dbReference>
<comment type="caution">
    <text evidence="1">The sequence shown here is derived from an EMBL/GenBank/DDBJ whole genome shotgun (WGS) entry which is preliminary data.</text>
</comment>
<evidence type="ECO:0008006" key="3">
    <source>
        <dbReference type="Google" id="ProtNLM"/>
    </source>
</evidence>
<protein>
    <recommendedName>
        <fullName evidence="3">ABC transporter</fullName>
    </recommendedName>
</protein>
<dbReference type="Proteomes" id="UP000808914">
    <property type="component" value="Unassembled WGS sequence"/>
</dbReference>